<name>A0A1I6KDN9_9EURY</name>
<reference evidence="2 3" key="1">
    <citation type="submission" date="2016-10" db="EMBL/GenBank/DDBJ databases">
        <authorList>
            <person name="de Groot N.N."/>
        </authorList>
    </citation>
    <scope>NUCLEOTIDE SEQUENCE [LARGE SCALE GENOMIC DNA]</scope>
    <source>
        <strain evidence="2 3">CGMCC 1.10457</strain>
    </source>
</reference>
<organism evidence="2 3">
    <name type="scientific">Halomicrobium zhouii</name>
    <dbReference type="NCBI Taxonomy" id="767519"/>
    <lineage>
        <taxon>Archaea</taxon>
        <taxon>Methanobacteriati</taxon>
        <taxon>Methanobacteriota</taxon>
        <taxon>Stenosarchaea group</taxon>
        <taxon>Halobacteria</taxon>
        <taxon>Halobacteriales</taxon>
        <taxon>Haloarculaceae</taxon>
        <taxon>Halomicrobium</taxon>
    </lineage>
</organism>
<evidence type="ECO:0000313" key="3">
    <source>
        <dbReference type="Proteomes" id="UP000199062"/>
    </source>
</evidence>
<dbReference type="EMBL" id="FOZK01000001">
    <property type="protein sequence ID" value="SFR89274.1"/>
    <property type="molecule type" value="Genomic_DNA"/>
</dbReference>
<feature type="region of interest" description="Disordered" evidence="1">
    <location>
        <begin position="33"/>
        <end position="71"/>
    </location>
</feature>
<dbReference type="AlphaFoldDB" id="A0A1I6KDN9"/>
<proteinExistence type="predicted"/>
<dbReference type="STRING" id="767519.SAMN05216559_0603"/>
<keyword evidence="3" id="KW-1185">Reference proteome</keyword>
<accession>A0A1I6KDN9</accession>
<dbReference type="RefSeq" id="WP_089813738.1">
    <property type="nucleotide sequence ID" value="NZ_FOZK01000001.1"/>
</dbReference>
<dbReference type="OrthoDB" id="205469at2157"/>
<gene>
    <name evidence="2" type="ORF">SAMN05216559_0603</name>
</gene>
<evidence type="ECO:0000313" key="2">
    <source>
        <dbReference type="EMBL" id="SFR89274.1"/>
    </source>
</evidence>
<protein>
    <submittedName>
        <fullName evidence="2">Uncharacterized protein</fullName>
    </submittedName>
</protein>
<feature type="compositionally biased region" description="Low complexity" evidence="1">
    <location>
        <begin position="36"/>
        <end position="51"/>
    </location>
</feature>
<sequence length="184" mass="18303">MNARLFAVCGIAVLLVVGSGGAVASGFGSGPGPGFGPDNAPGNGAAPGEAPASPPDNGGGDSGGDDETTDEPAFTVVADNTEKCGRTCRDVMSTVTNQQNATAEDVTVSTQIFAGKEGNGRQVWQGSADVGTLAGGESHTATKRIELGFGDAVAVTGAGGWVTIETTVESDEETVTITERRDVA</sequence>
<dbReference type="Proteomes" id="UP000199062">
    <property type="component" value="Unassembled WGS sequence"/>
</dbReference>
<evidence type="ECO:0000256" key="1">
    <source>
        <dbReference type="SAM" id="MobiDB-lite"/>
    </source>
</evidence>